<accession>A0A3M9XPU0</accession>
<reference evidence="2 3" key="1">
    <citation type="submission" date="2018-08" db="EMBL/GenBank/DDBJ databases">
        <title>Genome sequence of Methylocystis hirsuta CSC1, a methanotroph able to accumulate PHAs.</title>
        <authorList>
            <person name="Bordel S."/>
            <person name="Rodriguez E."/>
            <person name="Gancedo J."/>
            <person name="Munoz R."/>
        </authorList>
    </citation>
    <scope>NUCLEOTIDE SEQUENCE [LARGE SCALE GENOMIC DNA]</scope>
    <source>
        <strain evidence="2 3">CSC1</strain>
    </source>
</reference>
<dbReference type="EMBL" id="QWDD01000001">
    <property type="protein sequence ID" value="RNJ49686.1"/>
    <property type="molecule type" value="Genomic_DNA"/>
</dbReference>
<feature type="compositionally biased region" description="Basic and acidic residues" evidence="1">
    <location>
        <begin position="50"/>
        <end position="59"/>
    </location>
</feature>
<evidence type="ECO:0000313" key="3">
    <source>
        <dbReference type="Proteomes" id="UP000268623"/>
    </source>
</evidence>
<organism evidence="2 3">
    <name type="scientific">Methylocystis hirsuta</name>
    <dbReference type="NCBI Taxonomy" id="369798"/>
    <lineage>
        <taxon>Bacteria</taxon>
        <taxon>Pseudomonadati</taxon>
        <taxon>Pseudomonadota</taxon>
        <taxon>Alphaproteobacteria</taxon>
        <taxon>Hyphomicrobiales</taxon>
        <taxon>Methylocystaceae</taxon>
        <taxon>Methylocystis</taxon>
    </lineage>
</organism>
<gene>
    <name evidence="2" type="ORF">D1O30_08800</name>
</gene>
<dbReference type="AlphaFoldDB" id="A0A3M9XPU0"/>
<evidence type="ECO:0000313" key="2">
    <source>
        <dbReference type="EMBL" id="RNJ49686.1"/>
    </source>
</evidence>
<name>A0A3M9XPU0_9HYPH</name>
<keyword evidence="3" id="KW-1185">Reference proteome</keyword>
<proteinExistence type="predicted"/>
<evidence type="ECO:0000256" key="1">
    <source>
        <dbReference type="SAM" id="MobiDB-lite"/>
    </source>
</evidence>
<protein>
    <submittedName>
        <fullName evidence="2">Uncharacterized protein</fullName>
    </submittedName>
</protein>
<sequence>MALDNPRLGQIQNRIRAESQERCAASELGRENCSGVETGDPATKPWRQKPFKEARQLDD</sequence>
<dbReference type="Proteomes" id="UP000268623">
    <property type="component" value="Unassembled WGS sequence"/>
</dbReference>
<feature type="region of interest" description="Disordered" evidence="1">
    <location>
        <begin position="31"/>
        <end position="59"/>
    </location>
</feature>
<comment type="caution">
    <text evidence="2">The sequence shown here is derived from an EMBL/GenBank/DDBJ whole genome shotgun (WGS) entry which is preliminary data.</text>
</comment>